<dbReference type="PANTHER" id="PTHR36182:SF1">
    <property type="entry name" value="PROTEIN, PUTATIVE (AFU_ORTHOLOGUE AFUA_6G10930)-RELATED"/>
    <property type="match status" value="1"/>
</dbReference>
<dbReference type="Proteomes" id="UP001151518">
    <property type="component" value="Unassembled WGS sequence"/>
</dbReference>
<feature type="compositionally biased region" description="Low complexity" evidence="1">
    <location>
        <begin position="233"/>
        <end position="250"/>
    </location>
</feature>
<dbReference type="AlphaFoldDB" id="A0A9W8GEH8"/>
<comment type="caution">
    <text evidence="3">The sequence shown here is derived from an EMBL/GenBank/DDBJ whole genome shotgun (WGS) entry which is preliminary data.</text>
</comment>
<feature type="signal peptide" evidence="2">
    <location>
        <begin position="1"/>
        <end position="17"/>
    </location>
</feature>
<feature type="chain" id="PRO_5040986744" description="Chitin-binding type-4 domain-containing protein" evidence="2">
    <location>
        <begin position="18"/>
        <end position="327"/>
    </location>
</feature>
<evidence type="ECO:0000256" key="1">
    <source>
        <dbReference type="SAM" id="MobiDB-lite"/>
    </source>
</evidence>
<feature type="region of interest" description="Disordered" evidence="1">
    <location>
        <begin position="233"/>
        <end position="252"/>
    </location>
</feature>
<accession>A0A9W8GEH8</accession>
<evidence type="ECO:0000313" key="3">
    <source>
        <dbReference type="EMBL" id="KAJ2680566.1"/>
    </source>
</evidence>
<gene>
    <name evidence="3" type="ORF">GGI25_000539</name>
</gene>
<evidence type="ECO:0008006" key="5">
    <source>
        <dbReference type="Google" id="ProtNLM"/>
    </source>
</evidence>
<keyword evidence="2" id="KW-0732">Signal</keyword>
<dbReference type="EMBL" id="JANBTW010000004">
    <property type="protein sequence ID" value="KAJ2680566.1"/>
    <property type="molecule type" value="Genomic_DNA"/>
</dbReference>
<name>A0A9W8GEH8_9FUNG</name>
<evidence type="ECO:0000256" key="2">
    <source>
        <dbReference type="SAM" id="SignalP"/>
    </source>
</evidence>
<evidence type="ECO:0000313" key="4">
    <source>
        <dbReference type="Proteomes" id="UP001151518"/>
    </source>
</evidence>
<sequence length="327" mass="34374">MLLNIATFTALAATIAAHMTFIHPCARYSPDSFCPSPPSGEEVDWDMTTAIGSEGEAVSPICKHKKPYPSPVAIWSTGSTQNIEFSDGTGHEGGHCQFSISYDGGKTFVVLSEVLKYCFYNGPSDSDSPSVLNYNVPLPENLPGSEHAVFAWTWVNASGNREFYMNCADVAIIGPAGSFAGKQMTILNYPGYPIVPEFLGNYNTGLEYYANATQITITGAGYSGSSSSSTISITKPASTSSTKTTDATSGEPVLSTAAESFGEPSSSSNIPPASGQCMSANNGQYKCVRPDTSAAFNICSDGSWMQSSCAAGTVCKQSGATVYCDYA</sequence>
<proteinExistence type="predicted"/>
<dbReference type="PANTHER" id="PTHR36182">
    <property type="entry name" value="PROTEIN, PUTATIVE (AFU_ORTHOLOGUE AFUA_6G10930)-RELATED"/>
    <property type="match status" value="1"/>
</dbReference>
<protein>
    <recommendedName>
        <fullName evidence="5">Chitin-binding type-4 domain-containing protein</fullName>
    </recommendedName>
</protein>
<organism evidence="3 4">
    <name type="scientific">Coemansia spiralis</name>
    <dbReference type="NCBI Taxonomy" id="417178"/>
    <lineage>
        <taxon>Eukaryota</taxon>
        <taxon>Fungi</taxon>
        <taxon>Fungi incertae sedis</taxon>
        <taxon>Zoopagomycota</taxon>
        <taxon>Kickxellomycotina</taxon>
        <taxon>Kickxellomycetes</taxon>
        <taxon>Kickxellales</taxon>
        <taxon>Kickxellaceae</taxon>
        <taxon>Coemansia</taxon>
    </lineage>
</organism>
<dbReference type="Gene3D" id="2.70.50.70">
    <property type="match status" value="1"/>
</dbReference>
<reference evidence="3" key="1">
    <citation type="submission" date="2022-07" db="EMBL/GenBank/DDBJ databases">
        <title>Phylogenomic reconstructions and comparative analyses of Kickxellomycotina fungi.</title>
        <authorList>
            <person name="Reynolds N.K."/>
            <person name="Stajich J.E."/>
            <person name="Barry K."/>
            <person name="Grigoriev I.V."/>
            <person name="Crous P."/>
            <person name="Smith M.E."/>
        </authorList>
    </citation>
    <scope>NUCLEOTIDE SEQUENCE</scope>
    <source>
        <strain evidence="3">NRRL 3115</strain>
    </source>
</reference>
<dbReference type="OrthoDB" id="2342176at2759"/>